<reference evidence="1 2" key="1">
    <citation type="journal article" date="2015" name="Nature">
        <title>rRNA introns, odd ribosomes, and small enigmatic genomes across a large radiation of phyla.</title>
        <authorList>
            <person name="Brown C.T."/>
            <person name="Hug L.A."/>
            <person name="Thomas B.C."/>
            <person name="Sharon I."/>
            <person name="Castelle C.J."/>
            <person name="Singh A."/>
            <person name="Wilkins M.J."/>
            <person name="Williams K.H."/>
            <person name="Banfield J.F."/>
        </authorList>
    </citation>
    <scope>NUCLEOTIDE SEQUENCE [LARGE SCALE GENOMIC DNA]</scope>
</reference>
<dbReference type="AlphaFoldDB" id="A0A0G0PAI9"/>
<gene>
    <name evidence="1" type="ORF">UT10_C0029G0006</name>
</gene>
<proteinExistence type="predicted"/>
<evidence type="ECO:0000313" key="2">
    <source>
        <dbReference type="Proteomes" id="UP000033944"/>
    </source>
</evidence>
<name>A0A0G0PAI9_9BACT</name>
<dbReference type="Proteomes" id="UP000033944">
    <property type="component" value="Unassembled WGS sequence"/>
</dbReference>
<sequence length="140" mass="15962">MAEFEKIIGWLKAEDELFMCGNNTERRPTGIKSAEIQQVIKGFLASHEGIPFTIPEMLPQLPFEINSVTCRKYLKRDKDVKIISGSSHMRVYRYGSPVSREEGCGLSDSTDDLGIQARDDFNELSGRGVRNRKYTVIQRF</sequence>
<protein>
    <submittedName>
        <fullName evidence="1">Uncharacterized protein</fullName>
    </submittedName>
</protein>
<organism evidence="1 2">
    <name type="scientific">Candidatus Woesebacteria bacterium GW2011_GWB1_38_8b</name>
    <dbReference type="NCBI Taxonomy" id="1618571"/>
    <lineage>
        <taxon>Bacteria</taxon>
        <taxon>Candidatus Woeseibacteriota</taxon>
    </lineage>
</organism>
<dbReference type="EMBL" id="LBVN01000029">
    <property type="protein sequence ID" value="KKQ86326.1"/>
    <property type="molecule type" value="Genomic_DNA"/>
</dbReference>
<evidence type="ECO:0000313" key="1">
    <source>
        <dbReference type="EMBL" id="KKQ86326.1"/>
    </source>
</evidence>
<accession>A0A0G0PAI9</accession>
<comment type="caution">
    <text evidence="1">The sequence shown here is derived from an EMBL/GenBank/DDBJ whole genome shotgun (WGS) entry which is preliminary data.</text>
</comment>